<accession>A0A0R1V0J9</accession>
<comment type="caution">
    <text evidence="2">The sequence shown here is derived from an EMBL/GenBank/DDBJ whole genome shotgun (WGS) entry which is preliminary data.</text>
</comment>
<keyword evidence="3" id="KW-1185">Reference proteome</keyword>
<name>A0A0R1V0J9_9LACO</name>
<feature type="transmembrane region" description="Helical" evidence="1">
    <location>
        <begin position="222"/>
        <end position="244"/>
    </location>
</feature>
<reference evidence="2 3" key="1">
    <citation type="journal article" date="2015" name="Genome Announc.">
        <title>Expanding the biotechnology potential of lactobacilli through comparative genomics of 213 strains and associated genera.</title>
        <authorList>
            <person name="Sun Z."/>
            <person name="Harris H.M."/>
            <person name="McCann A."/>
            <person name="Guo C."/>
            <person name="Argimon S."/>
            <person name="Zhang W."/>
            <person name="Yang X."/>
            <person name="Jeffery I.B."/>
            <person name="Cooney J.C."/>
            <person name="Kagawa T.F."/>
            <person name="Liu W."/>
            <person name="Song Y."/>
            <person name="Salvetti E."/>
            <person name="Wrobel A."/>
            <person name="Rasinkangas P."/>
            <person name="Parkhill J."/>
            <person name="Rea M.C."/>
            <person name="O'Sullivan O."/>
            <person name="Ritari J."/>
            <person name="Douillard F.P."/>
            <person name="Paul Ross R."/>
            <person name="Yang R."/>
            <person name="Briner A.E."/>
            <person name="Felis G.E."/>
            <person name="de Vos W.M."/>
            <person name="Barrangou R."/>
            <person name="Klaenhammer T.R."/>
            <person name="Caufield P.W."/>
            <person name="Cui Y."/>
            <person name="Zhang H."/>
            <person name="O'Toole P.W."/>
        </authorList>
    </citation>
    <scope>NUCLEOTIDE SEQUENCE [LARGE SCALE GENOMIC DNA]</scope>
    <source>
        <strain evidence="2 3">DSM 16230</strain>
    </source>
</reference>
<feature type="transmembrane region" description="Helical" evidence="1">
    <location>
        <begin position="178"/>
        <end position="194"/>
    </location>
</feature>
<dbReference type="EMBL" id="AZFQ01000055">
    <property type="protein sequence ID" value="KRL96760.1"/>
    <property type="molecule type" value="Genomic_DNA"/>
</dbReference>
<keyword evidence="1" id="KW-1133">Transmembrane helix</keyword>
<keyword evidence="1" id="KW-0812">Transmembrane</keyword>
<evidence type="ECO:0000313" key="3">
    <source>
        <dbReference type="Proteomes" id="UP000051166"/>
    </source>
</evidence>
<dbReference type="STRING" id="1423801.FD50_GL002040"/>
<proteinExistence type="predicted"/>
<feature type="transmembrane region" description="Helical" evidence="1">
    <location>
        <begin position="12"/>
        <end position="33"/>
    </location>
</feature>
<feature type="transmembrane region" description="Helical" evidence="1">
    <location>
        <begin position="111"/>
        <end position="133"/>
    </location>
</feature>
<keyword evidence="1" id="KW-0472">Membrane</keyword>
<protein>
    <submittedName>
        <fullName evidence="2">ABC transporter permease</fullName>
    </submittedName>
</protein>
<dbReference type="AlphaFoldDB" id="A0A0R1V0J9"/>
<evidence type="ECO:0000256" key="1">
    <source>
        <dbReference type="SAM" id="Phobius"/>
    </source>
</evidence>
<organism evidence="2 3">
    <name type="scientific">Liquorilactobacillus satsumensis DSM 16230 = JCM 12392</name>
    <dbReference type="NCBI Taxonomy" id="1423801"/>
    <lineage>
        <taxon>Bacteria</taxon>
        <taxon>Bacillati</taxon>
        <taxon>Bacillota</taxon>
        <taxon>Bacilli</taxon>
        <taxon>Lactobacillales</taxon>
        <taxon>Lactobacillaceae</taxon>
        <taxon>Liquorilactobacillus</taxon>
    </lineage>
</organism>
<sequence length="249" mass="27722">MFEKELVETWRTYRFLTLITFFLILALMSPLVAKLTPTIIKLSLNDTLNLQLPQPTAFDSWKQFYKGITQLGILVTAILFAGTMSQELSKNTLVNLVTKGLPRWTIVLSKYFSLLLQWTVALSLSLFVTWGYTAYYFPAKITPTAVLAGFLPLLLFGIFLLALILFGSTLGQNNYGGLLIPLFITVILYLINLVKQLHNYNPLSLIGDNLAILQGTKPLSQLLPGMLVAIAASLFLLGGTVVLLNHRKI</sequence>
<gene>
    <name evidence="2" type="ORF">FD50_GL002040</name>
</gene>
<dbReference type="PATRIC" id="fig|1423801.4.peg.2084"/>
<dbReference type="Proteomes" id="UP000051166">
    <property type="component" value="Unassembled WGS sequence"/>
</dbReference>
<feature type="transmembrane region" description="Helical" evidence="1">
    <location>
        <begin position="64"/>
        <end position="82"/>
    </location>
</feature>
<evidence type="ECO:0000313" key="2">
    <source>
        <dbReference type="EMBL" id="KRL96760.1"/>
    </source>
</evidence>
<feature type="transmembrane region" description="Helical" evidence="1">
    <location>
        <begin position="145"/>
        <end position="166"/>
    </location>
</feature>